<geneLocation type="plasmid" evidence="2 3">
    <name>pSRC1</name>
</geneLocation>
<dbReference type="GO" id="GO:0006203">
    <property type="term" value="P:dGTP catabolic process"/>
    <property type="evidence" value="ECO:0007669"/>
    <property type="project" value="TreeGrafter"/>
</dbReference>
<evidence type="ECO:0000313" key="3">
    <source>
        <dbReference type="Proteomes" id="UP000007887"/>
    </source>
</evidence>
<gene>
    <name evidence="2" type="ordered locus">SELR_pSRC101680</name>
</gene>
<dbReference type="RefSeq" id="WP_014431184.1">
    <property type="nucleotide sequence ID" value="NC_017078.1"/>
</dbReference>
<dbReference type="GO" id="GO:0047429">
    <property type="term" value="F:nucleoside triphosphate diphosphatase activity"/>
    <property type="evidence" value="ECO:0007669"/>
    <property type="project" value="TreeGrafter"/>
</dbReference>
<dbReference type="CDD" id="cd11528">
    <property type="entry name" value="NTP-PPase_MazG_Nterm"/>
    <property type="match status" value="1"/>
</dbReference>
<dbReference type="PANTHER" id="PTHR30522:SF0">
    <property type="entry name" value="NUCLEOSIDE TRIPHOSPHATE PYROPHOSPHOHYDROLASE"/>
    <property type="match status" value="1"/>
</dbReference>
<dbReference type="SUPFAM" id="SSF101386">
    <property type="entry name" value="all-alpha NTP pyrophosphatases"/>
    <property type="match status" value="1"/>
</dbReference>
<dbReference type="GO" id="GO:0046061">
    <property type="term" value="P:dATP catabolic process"/>
    <property type="evidence" value="ECO:0007669"/>
    <property type="project" value="TreeGrafter"/>
</dbReference>
<dbReference type="Pfam" id="PF03819">
    <property type="entry name" value="MazG"/>
    <property type="match status" value="1"/>
</dbReference>
<dbReference type="InterPro" id="IPR004518">
    <property type="entry name" value="MazG-like_dom"/>
</dbReference>
<dbReference type="GO" id="GO:0046052">
    <property type="term" value="P:UTP catabolic process"/>
    <property type="evidence" value="ECO:0007669"/>
    <property type="project" value="TreeGrafter"/>
</dbReference>
<dbReference type="HOGENOM" id="CLU_038356_4_0_9"/>
<reference evidence="2 3" key="1">
    <citation type="submission" date="2011-10" db="EMBL/GenBank/DDBJ databases">
        <title>Whole genome sequence of Selenomonas ruminantium subsp. lactilytica TAM6421.</title>
        <authorList>
            <person name="Oguchi A."/>
            <person name="Ankai A."/>
            <person name="Kaneko J."/>
            <person name="Yamada-Narita S."/>
            <person name="Fukui S."/>
            <person name="Takahashi M."/>
            <person name="Onodera T."/>
            <person name="Kojima S."/>
            <person name="Fushimi T."/>
            <person name="Abe N."/>
            <person name="Kamio Y."/>
            <person name="Yamazaki S."/>
            <person name="Fujita N."/>
        </authorList>
    </citation>
    <scope>NUCLEOTIDE SEQUENCE [LARGE SCALE GENOMIC DNA]</scope>
    <source>
        <strain evidence="3">NBRC 103574 / TAM6421</strain>
        <plasmid evidence="2 3">pSRC1</plasmid>
    </source>
</reference>
<name>I0GW38_SELRL</name>
<evidence type="ECO:0000259" key="1">
    <source>
        <dbReference type="Pfam" id="PF03819"/>
    </source>
</evidence>
<proteinExistence type="predicted"/>
<dbReference type="GO" id="GO:0046076">
    <property type="term" value="P:dTTP catabolic process"/>
    <property type="evidence" value="ECO:0007669"/>
    <property type="project" value="TreeGrafter"/>
</dbReference>
<dbReference type="Proteomes" id="UP000007887">
    <property type="component" value="Plasmid pSRC1"/>
</dbReference>
<feature type="domain" description="NTP pyrophosphohydrolase MazG-like" evidence="1">
    <location>
        <begin position="28"/>
        <end position="105"/>
    </location>
</feature>
<dbReference type="GO" id="GO:0046047">
    <property type="term" value="P:TTP catabolic process"/>
    <property type="evidence" value="ECO:0007669"/>
    <property type="project" value="TreeGrafter"/>
</dbReference>
<accession>I0GW38</accession>
<dbReference type="GO" id="GO:0046081">
    <property type="term" value="P:dUTP catabolic process"/>
    <property type="evidence" value="ECO:0007669"/>
    <property type="project" value="TreeGrafter"/>
</dbReference>
<dbReference type="InterPro" id="IPR048015">
    <property type="entry name" value="NTP-PPase_MazG-like_N"/>
</dbReference>
<evidence type="ECO:0000313" key="2">
    <source>
        <dbReference type="EMBL" id="BAL84975.1"/>
    </source>
</evidence>
<organism evidence="2 3">
    <name type="scientific">Selenomonas ruminantium subsp. lactilytica (strain NBRC 103574 / TAM6421)</name>
    <dbReference type="NCBI Taxonomy" id="927704"/>
    <lineage>
        <taxon>Bacteria</taxon>
        <taxon>Bacillati</taxon>
        <taxon>Bacillota</taxon>
        <taxon>Negativicutes</taxon>
        <taxon>Selenomonadales</taxon>
        <taxon>Selenomonadaceae</taxon>
        <taxon>Selenomonas</taxon>
    </lineage>
</organism>
<dbReference type="InterPro" id="IPR011551">
    <property type="entry name" value="NTP_PyrPHydrolase_MazG"/>
</dbReference>
<dbReference type="PATRIC" id="fig|927704.6.peg.3091"/>
<dbReference type="KEGG" id="sri:SELR_pSRC101680"/>
<dbReference type="OrthoDB" id="9808939at2"/>
<protein>
    <submittedName>
        <fullName evidence="2">Putative NTP pyrophosphohydrolase</fullName>
    </submittedName>
</protein>
<dbReference type="PANTHER" id="PTHR30522">
    <property type="entry name" value="NUCLEOSIDE TRIPHOSPHATE PYROPHOSPHOHYDROLASE"/>
    <property type="match status" value="1"/>
</dbReference>
<dbReference type="AlphaFoldDB" id="I0GW38"/>
<sequence>MNQDEVTRLQNIVKKLQAEDGCPWDRVQTHESIKAGCIEEACEVLAGINILTETGKADNLKEELGDLLLQVIFHANLAEKEGLFNLQDVAQAAADKMVRRHPHVFHDPMRGKDGQPVTDWGEIKKLEKEGREWEEDYLPGALVEGRELINKAAKRKGLSMTPEGV</sequence>
<dbReference type="EMBL" id="AP012299">
    <property type="protein sequence ID" value="BAL84975.1"/>
    <property type="molecule type" value="Genomic_DNA"/>
</dbReference>
<dbReference type="Gene3D" id="1.10.287.1080">
    <property type="entry name" value="MazG-like"/>
    <property type="match status" value="1"/>
</dbReference>
<keyword evidence="2" id="KW-0378">Hydrolase</keyword>
<keyword evidence="2" id="KW-0614">Plasmid</keyword>